<dbReference type="InterPro" id="IPR000008">
    <property type="entry name" value="C2_dom"/>
</dbReference>
<dbReference type="OrthoDB" id="270970at2759"/>
<dbReference type="AlphaFoldDB" id="A0A8H6L3L2"/>
<evidence type="ECO:0000256" key="1">
    <source>
        <dbReference type="SAM" id="MobiDB-lite"/>
    </source>
</evidence>
<feature type="compositionally biased region" description="Basic and acidic residues" evidence="1">
    <location>
        <begin position="611"/>
        <end position="621"/>
    </location>
</feature>
<dbReference type="PANTHER" id="PTHR47052:SF3">
    <property type="entry name" value="INGRESSION PROTEIN 1"/>
    <property type="match status" value="1"/>
</dbReference>
<evidence type="ECO:0000313" key="3">
    <source>
        <dbReference type="EMBL" id="KAF6234214.1"/>
    </source>
</evidence>
<name>A0A8H6L3L2_9LECA</name>
<feature type="region of interest" description="Disordered" evidence="1">
    <location>
        <begin position="1"/>
        <end position="20"/>
    </location>
</feature>
<feature type="compositionally biased region" description="Polar residues" evidence="1">
    <location>
        <begin position="489"/>
        <end position="515"/>
    </location>
</feature>
<feature type="compositionally biased region" description="Polar residues" evidence="1">
    <location>
        <begin position="236"/>
        <end position="246"/>
    </location>
</feature>
<feature type="compositionally biased region" description="Polar residues" evidence="1">
    <location>
        <begin position="274"/>
        <end position="292"/>
    </location>
</feature>
<proteinExistence type="predicted"/>
<feature type="domain" description="C2" evidence="2">
    <location>
        <begin position="36"/>
        <end position="153"/>
    </location>
</feature>
<feature type="compositionally biased region" description="Polar residues" evidence="1">
    <location>
        <begin position="586"/>
        <end position="595"/>
    </location>
</feature>
<feature type="region of interest" description="Disordered" evidence="1">
    <location>
        <begin position="183"/>
        <end position="335"/>
    </location>
</feature>
<protein>
    <recommendedName>
        <fullName evidence="2">C2 domain-containing protein</fullName>
    </recommendedName>
</protein>
<dbReference type="RefSeq" id="XP_037163615.1">
    <property type="nucleotide sequence ID" value="XM_037309536.1"/>
</dbReference>
<feature type="compositionally biased region" description="Polar residues" evidence="1">
    <location>
        <begin position="424"/>
        <end position="456"/>
    </location>
</feature>
<evidence type="ECO:0000259" key="2">
    <source>
        <dbReference type="PROSITE" id="PS50004"/>
    </source>
</evidence>
<keyword evidence="4" id="KW-1185">Reference proteome</keyword>
<comment type="caution">
    <text evidence="3">The sequence shown here is derived from an EMBL/GenBank/DDBJ whole genome shotgun (WGS) entry which is preliminary data.</text>
</comment>
<dbReference type="EMBL" id="JACCJC010000032">
    <property type="protein sequence ID" value="KAF6234214.1"/>
    <property type="molecule type" value="Genomic_DNA"/>
</dbReference>
<feature type="region of interest" description="Disordered" evidence="1">
    <location>
        <begin position="530"/>
        <end position="737"/>
    </location>
</feature>
<sequence>MPAQPSGIDECASDIPPSATRPQIRIMAKTALSGAHTAGIYADLTLDGPEIGTLVVIVDRAKNLPNRKTMGKQDPYCAARLGKEAKKTDTDKRGGQTPKWDQEMRFTVHDSPDYYQLKVSVFNDDRKTELIGETWVPLDQIIIPGGGTNDLWHGLNCKGRYAGDIRIELTYYDIRPKLENAEGRRQSAPVMGSMDQVSSGIGGPRQPKPVKRRPLPADPTDPSRSSPLPQTPPPISQNLSSSQQRYVASPDDYGFQSTPPTDKRHQRLQDEQPRSSPLANSQQAQRPYNDNPNMAPAPSQPDFDMYESTSQADYRQVSAPVLGESPQNGQPYDQENEYDTEYADDWQMRPLAQPLQNGMIHSNSSPAMVDHRLIDPRLRQNTMPHAWPDAETVVDDEGPPPPPPPAHRSIPLAAPLTPRARGNITGSISGSPLAKVQSNSTFQGYQPSVSPSNSQGYLHHGMPPSLVPGYESKIAEDESERTYERRMSARQQSLNQPLPQAKPASSATQSIQQPLPRSFENMQERRAHRYSAPVDRYSTPISKPRAVSPDPRTPVRKSLSPQPAPAERPQQSGIPFSPDSFDAYNPSISAANSVNDPGARYSTPEQATEASRQHERQEKLGDGPIIGNDGRIIDPSDHLPTNTWAPEPEQKSPTRRGPEVTVRFRNSPQGAQPMPSAGRRPLNEASTPLYNHNAGNSPSNPPNRNRLQKYPRISPGNVPPPVPGKIPIGGGKEDWGDALSEEMRRIDIGSGRRRGYGP</sequence>
<dbReference type="InterPro" id="IPR052981">
    <property type="entry name" value="Ingression_C2_domain"/>
</dbReference>
<gene>
    <name evidence="3" type="ORF">HO173_007634</name>
</gene>
<organism evidence="3 4">
    <name type="scientific">Letharia columbiana</name>
    <dbReference type="NCBI Taxonomy" id="112416"/>
    <lineage>
        <taxon>Eukaryota</taxon>
        <taxon>Fungi</taxon>
        <taxon>Dikarya</taxon>
        <taxon>Ascomycota</taxon>
        <taxon>Pezizomycotina</taxon>
        <taxon>Lecanoromycetes</taxon>
        <taxon>OSLEUM clade</taxon>
        <taxon>Lecanoromycetidae</taxon>
        <taxon>Lecanorales</taxon>
        <taxon>Lecanorineae</taxon>
        <taxon>Parmeliaceae</taxon>
        <taxon>Letharia</taxon>
    </lineage>
</organism>
<dbReference type="Proteomes" id="UP000578531">
    <property type="component" value="Unassembled WGS sequence"/>
</dbReference>
<dbReference type="InterPro" id="IPR035892">
    <property type="entry name" value="C2_domain_sf"/>
</dbReference>
<evidence type="ECO:0000313" key="4">
    <source>
        <dbReference type="Proteomes" id="UP000578531"/>
    </source>
</evidence>
<dbReference type="PANTHER" id="PTHR47052">
    <property type="entry name" value="CONSERVED SERINE PROLINE-RICH PROTEIN (AFU_ORTHOLOGUE AFUA_2G01790)"/>
    <property type="match status" value="1"/>
</dbReference>
<dbReference type="Pfam" id="PF00168">
    <property type="entry name" value="C2"/>
    <property type="match status" value="1"/>
</dbReference>
<dbReference type="SUPFAM" id="SSF49562">
    <property type="entry name" value="C2 domain (Calcium/lipid-binding domain, CaLB)"/>
    <property type="match status" value="1"/>
</dbReference>
<reference evidence="3 4" key="1">
    <citation type="journal article" date="2020" name="Genomics">
        <title>Complete, high-quality genomes from long-read metagenomic sequencing of two wolf lichen thalli reveals enigmatic genome architecture.</title>
        <authorList>
            <person name="McKenzie S.K."/>
            <person name="Walston R.F."/>
            <person name="Allen J.L."/>
        </authorList>
    </citation>
    <scope>NUCLEOTIDE SEQUENCE [LARGE SCALE GENOMIC DNA]</scope>
    <source>
        <strain evidence="3">WasteWater2</strain>
    </source>
</reference>
<dbReference type="InterPro" id="IPR037791">
    <property type="entry name" value="C2_fungal_Inn1"/>
</dbReference>
<feature type="region of interest" description="Disordered" evidence="1">
    <location>
        <begin position="423"/>
        <end position="516"/>
    </location>
</feature>
<accession>A0A8H6L3L2</accession>
<feature type="compositionally biased region" description="Basic and acidic residues" evidence="1">
    <location>
        <begin position="648"/>
        <end position="658"/>
    </location>
</feature>
<feature type="compositionally biased region" description="Basic and acidic residues" evidence="1">
    <location>
        <begin position="261"/>
        <end position="273"/>
    </location>
</feature>
<dbReference type="SMART" id="SM00239">
    <property type="entry name" value="C2"/>
    <property type="match status" value="1"/>
</dbReference>
<dbReference type="PROSITE" id="PS50004">
    <property type="entry name" value="C2"/>
    <property type="match status" value="1"/>
</dbReference>
<dbReference type="GeneID" id="59289290"/>
<dbReference type="CDD" id="cd08681">
    <property type="entry name" value="C2_fungal_Inn1p-like"/>
    <property type="match status" value="1"/>
</dbReference>
<feature type="compositionally biased region" description="Low complexity" evidence="1">
    <location>
        <begin position="696"/>
        <end position="705"/>
    </location>
</feature>
<feature type="compositionally biased region" description="Basic and acidic residues" evidence="1">
    <location>
        <begin position="473"/>
        <end position="487"/>
    </location>
</feature>
<dbReference type="Gene3D" id="2.60.40.150">
    <property type="entry name" value="C2 domain"/>
    <property type="match status" value="1"/>
</dbReference>
<feature type="compositionally biased region" description="Polar residues" evidence="1">
    <location>
        <begin position="684"/>
        <end position="695"/>
    </location>
</feature>